<evidence type="ECO:0000313" key="5">
    <source>
        <dbReference type="EMBL" id="RAJ88145.1"/>
    </source>
</evidence>
<dbReference type="EMBL" id="QLMA01000001">
    <property type="protein sequence ID" value="RAJ88145.1"/>
    <property type="molecule type" value="Genomic_DNA"/>
</dbReference>
<feature type="signal peptide" evidence="3">
    <location>
        <begin position="1"/>
        <end position="24"/>
    </location>
</feature>
<accession>A0A327WCA1</accession>
<dbReference type="SUPFAM" id="SSF49785">
    <property type="entry name" value="Galactose-binding domain-like"/>
    <property type="match status" value="1"/>
</dbReference>
<comment type="similarity">
    <text evidence="1 2">Belongs to the peptidase S8 family.</text>
</comment>
<dbReference type="Proteomes" id="UP000249819">
    <property type="component" value="Unassembled WGS sequence"/>
</dbReference>
<dbReference type="GO" id="GO:0006508">
    <property type="term" value="P:proteolysis"/>
    <property type="evidence" value="ECO:0007669"/>
    <property type="project" value="InterPro"/>
</dbReference>
<sequence length="939" mass="102492">MNNYLPKLPSLLIFLLLCRIMAAAQDAGGTDSMRLRYSTQHPADTVAPLPGVLYLVKFNKSVPVLKLSPYGLLKVLSNNCFILSAVPSDPHLKKNMVYADIANCNWKASDNLVTSITLLPATDSIAVQVSFKDSLTAMTMARISNYRKDYHTAVVKLAVADWPAFICQEQIHFADQVRKARIEMIVNTANPYVNRINVAQQLFPDFNGKSIAVSVKEDRFDTTDIDLAGRIIYNPDASNTVTSHASTMATIIAGAGNTGALGLGAAPAAGISSSDFNKSLLPDTSTYYRNYNITIQNHSYGTAIENYYGVEAVAYDQQIASADTIVHVFSAGNIGTQAPASGAYQNLVYANLSGNFKQAKNVIVTGGTDADGRFISLASHGPAYDGRIKPEISAFGQDGTSGASAAVSGVVTMVQDAWRQQHFSAMPSALLKAILLNSAKRPFGTMPDYKIGFGSLHAAHALQTLQDKRYIVGAATNNNTTTTDITIPANTQLVKITLCWNDPAAAANAPKALINDLDLRVTGTDGQTYLPWVLNPYPNADSLAAAAKRGVDTLNNVEQVTIDNPSAGIAHIAVQGKQLSGRQSWYIAYEFVPKQTFVWQQPTTNTLLTANTDVNFYWETTYTGNGDVSYSLDSGRTWSTIISGLPVTAEHLAWFTPAVFSKAMLKFQLPDTAFISPAFGISPMININVGFNCSDSVLLSWSAVTNASAYQLYTMGKTALQPYQQVRDTFIILAKSRLNSTYFAVSPIHIAGWEGQRGYTLDFTKQGVSCYVRALVADRTSDNFVQLTLSLATEYQLQSIAWQRYNGKTWETLQTIPTNGGLLYYYTDQQTWEGIMYYRVKLTTTDGRIIYSDVSMVQLNISGNILLFPNPVVSTLGIMDPQVRARQVVITDMSGRVRIRATITNTLEGISVAELPAGTYTCVIYYNGSRIFSRKFVKQ</sequence>
<dbReference type="RefSeq" id="WP_111590793.1">
    <property type="nucleotide sequence ID" value="NZ_QLMA01000001.1"/>
</dbReference>
<evidence type="ECO:0000256" key="3">
    <source>
        <dbReference type="SAM" id="SignalP"/>
    </source>
</evidence>
<feature type="domain" description="Peptidase S8/S53" evidence="4">
    <location>
        <begin position="208"/>
        <end position="454"/>
    </location>
</feature>
<dbReference type="AlphaFoldDB" id="A0A327WCA1"/>
<dbReference type="InterPro" id="IPR008979">
    <property type="entry name" value="Galactose-bd-like_sf"/>
</dbReference>
<dbReference type="InterPro" id="IPR051048">
    <property type="entry name" value="Peptidase_S8/S53_subtilisin"/>
</dbReference>
<evidence type="ECO:0000256" key="2">
    <source>
        <dbReference type="PROSITE-ProRule" id="PRU01240"/>
    </source>
</evidence>
<dbReference type="SUPFAM" id="SSF52743">
    <property type="entry name" value="Subtilisin-like"/>
    <property type="match status" value="1"/>
</dbReference>
<proteinExistence type="inferred from homology"/>
<dbReference type="InterPro" id="IPR026444">
    <property type="entry name" value="Secre_tail"/>
</dbReference>
<dbReference type="PANTHER" id="PTHR43399">
    <property type="entry name" value="SUBTILISIN-RELATED"/>
    <property type="match status" value="1"/>
</dbReference>
<comment type="caution">
    <text evidence="2">Lacks conserved residue(s) required for the propagation of feature annotation.</text>
</comment>
<dbReference type="PROSITE" id="PS51892">
    <property type="entry name" value="SUBTILASE"/>
    <property type="match status" value="1"/>
</dbReference>
<evidence type="ECO:0000256" key="1">
    <source>
        <dbReference type="ARBA" id="ARBA00011073"/>
    </source>
</evidence>
<comment type="caution">
    <text evidence="5">The sequence shown here is derived from an EMBL/GenBank/DDBJ whole genome shotgun (WGS) entry which is preliminary data.</text>
</comment>
<dbReference type="Gene3D" id="2.60.120.380">
    <property type="match status" value="1"/>
</dbReference>
<dbReference type="GO" id="GO:0004252">
    <property type="term" value="F:serine-type endopeptidase activity"/>
    <property type="evidence" value="ECO:0007669"/>
    <property type="project" value="InterPro"/>
</dbReference>
<gene>
    <name evidence="5" type="ORF">CLV59_101912</name>
</gene>
<keyword evidence="3" id="KW-0732">Signal</keyword>
<organism evidence="5 6">
    <name type="scientific">Chitinophaga dinghuensis</name>
    <dbReference type="NCBI Taxonomy" id="1539050"/>
    <lineage>
        <taxon>Bacteria</taxon>
        <taxon>Pseudomonadati</taxon>
        <taxon>Bacteroidota</taxon>
        <taxon>Chitinophagia</taxon>
        <taxon>Chitinophagales</taxon>
        <taxon>Chitinophagaceae</taxon>
        <taxon>Chitinophaga</taxon>
    </lineage>
</organism>
<dbReference type="Pfam" id="PF00082">
    <property type="entry name" value="Peptidase_S8"/>
    <property type="match status" value="1"/>
</dbReference>
<dbReference type="OrthoDB" id="9792152at2"/>
<keyword evidence="6" id="KW-1185">Reference proteome</keyword>
<dbReference type="Gene3D" id="3.40.50.200">
    <property type="entry name" value="Peptidase S8/S53 domain"/>
    <property type="match status" value="1"/>
</dbReference>
<dbReference type="NCBIfam" id="TIGR04183">
    <property type="entry name" value="Por_Secre_tail"/>
    <property type="match status" value="1"/>
</dbReference>
<evidence type="ECO:0000313" key="6">
    <source>
        <dbReference type="Proteomes" id="UP000249819"/>
    </source>
</evidence>
<dbReference type="InterPro" id="IPR000209">
    <property type="entry name" value="Peptidase_S8/S53_dom"/>
</dbReference>
<reference evidence="5 6" key="1">
    <citation type="submission" date="2018-06" db="EMBL/GenBank/DDBJ databases">
        <title>Genomic Encyclopedia of Archaeal and Bacterial Type Strains, Phase II (KMG-II): from individual species to whole genera.</title>
        <authorList>
            <person name="Goeker M."/>
        </authorList>
    </citation>
    <scope>NUCLEOTIDE SEQUENCE [LARGE SCALE GENOMIC DNA]</scope>
    <source>
        <strain evidence="5 6">DSM 29821</strain>
    </source>
</reference>
<feature type="chain" id="PRO_5016409007" evidence="3">
    <location>
        <begin position="25"/>
        <end position="939"/>
    </location>
</feature>
<evidence type="ECO:0000259" key="4">
    <source>
        <dbReference type="Pfam" id="PF00082"/>
    </source>
</evidence>
<dbReference type="InterPro" id="IPR036852">
    <property type="entry name" value="Peptidase_S8/S53_dom_sf"/>
</dbReference>
<dbReference type="PANTHER" id="PTHR43399:SF4">
    <property type="entry name" value="CELL WALL-ASSOCIATED PROTEASE"/>
    <property type="match status" value="1"/>
</dbReference>
<protein>
    <submittedName>
        <fullName evidence="5">Putative secreted protein (Por secretion system target)</fullName>
    </submittedName>
</protein>
<name>A0A327WCA1_9BACT</name>